<dbReference type="AlphaFoldDB" id="A0A9P5Q441"/>
<dbReference type="OrthoDB" id="3269685at2759"/>
<dbReference type="EC" id="5.6.2.4" evidence="7"/>
<dbReference type="Gene3D" id="3.40.50.300">
    <property type="entry name" value="P-loop containing nucleotide triphosphate hydrolases"/>
    <property type="match status" value="2"/>
</dbReference>
<dbReference type="InterPro" id="IPR027417">
    <property type="entry name" value="P-loop_NTPase"/>
</dbReference>
<reference evidence="9" key="1">
    <citation type="submission" date="2020-11" db="EMBL/GenBank/DDBJ databases">
        <authorList>
            <consortium name="DOE Joint Genome Institute"/>
            <person name="Ahrendt S."/>
            <person name="Riley R."/>
            <person name="Andreopoulos W."/>
            <person name="Labutti K."/>
            <person name="Pangilinan J."/>
            <person name="Ruiz-Duenas F.J."/>
            <person name="Barrasa J.M."/>
            <person name="Sanchez-Garcia M."/>
            <person name="Camarero S."/>
            <person name="Miyauchi S."/>
            <person name="Serrano A."/>
            <person name="Linde D."/>
            <person name="Babiker R."/>
            <person name="Drula E."/>
            <person name="Ayuso-Fernandez I."/>
            <person name="Pacheco R."/>
            <person name="Padilla G."/>
            <person name="Ferreira P."/>
            <person name="Barriuso J."/>
            <person name="Kellner H."/>
            <person name="Castanera R."/>
            <person name="Alfaro M."/>
            <person name="Ramirez L."/>
            <person name="Pisabarro A.G."/>
            <person name="Kuo A."/>
            <person name="Tritt A."/>
            <person name="Lipzen A."/>
            <person name="He G."/>
            <person name="Yan M."/>
            <person name="Ng V."/>
            <person name="Cullen D."/>
            <person name="Martin F."/>
            <person name="Rosso M.-N."/>
            <person name="Henrissat B."/>
            <person name="Hibbett D."/>
            <person name="Martinez A.T."/>
            <person name="Grigoriev I.V."/>
        </authorList>
    </citation>
    <scope>NUCLEOTIDE SEQUENCE</scope>
    <source>
        <strain evidence="9">AH 40177</strain>
    </source>
</reference>
<dbReference type="GO" id="GO:0003677">
    <property type="term" value="F:DNA binding"/>
    <property type="evidence" value="ECO:0007669"/>
    <property type="project" value="UniProtKB-KW"/>
</dbReference>
<dbReference type="GO" id="GO:0005524">
    <property type="term" value="F:ATP binding"/>
    <property type="evidence" value="ECO:0007669"/>
    <property type="project" value="UniProtKB-KW"/>
</dbReference>
<dbReference type="Pfam" id="PF00270">
    <property type="entry name" value="DEAD"/>
    <property type="match status" value="1"/>
</dbReference>
<sequence>MQSNFDQESSGFSTPDNISRVRQLIRPRFAHDIHDYALYGICKAMDGFHVVSVVKTGGGKTTYFAGFMALLQELDKLPDSHDLKRCLNRRIPRNAVTIIVFPTKELEEDMETAFNKLGIPSIAINEDTLKAARTRRIDLWALAVQPHLRCILLSPEQLSSKPFTTALSNPIFYSRIIALDIDEIHLILSWGAPGFRVSFRDIGNALMRLPRWTTLTGVTATLPGGTDTQKMTQILGLKEGSFSFTRRSNHRPELQFIFRTLRHGLQGWIFPDFDWILAGCRKTIIYCRTISLAFRLRRKRFRLYCSLYPNLYNKSSRDMFVSDPDCQVMISTDALKVGNDFPNVDDVVVVDPEDPADIVQKGGRAGRKPPFSNPGPRCVCYFTQSTVKRANTVLANRTEDSDPNPETVSMAHLILAKCITKQLDIIFDNPMDDTPCSCETSAPSLVRPGRGIVMAERLNPQMREYGQSTRIQWLPPLALLTDVSIGNILDEFSRLKTIADISPYVNGFLRGHEQALLDEIHNMRKKFNRIKIGLDPEHQYVLNT</sequence>
<dbReference type="Proteomes" id="UP000772434">
    <property type="component" value="Unassembled WGS sequence"/>
</dbReference>
<dbReference type="GO" id="GO:0016787">
    <property type="term" value="F:hydrolase activity"/>
    <property type="evidence" value="ECO:0007669"/>
    <property type="project" value="UniProtKB-KW"/>
</dbReference>
<comment type="caution">
    <text evidence="9">The sequence shown here is derived from an EMBL/GenBank/DDBJ whole genome shotgun (WGS) entry which is preliminary data.</text>
</comment>
<keyword evidence="5" id="KW-0413">Isomerase</keyword>
<evidence type="ECO:0000256" key="5">
    <source>
        <dbReference type="ARBA" id="ARBA00023235"/>
    </source>
</evidence>
<keyword evidence="3" id="KW-0067">ATP-binding</keyword>
<dbReference type="Pfam" id="PF00271">
    <property type="entry name" value="Helicase_C"/>
    <property type="match status" value="1"/>
</dbReference>
<comment type="similarity">
    <text evidence="1">Belongs to the helicase family. RecQ subfamily.</text>
</comment>
<evidence type="ECO:0000256" key="4">
    <source>
        <dbReference type="ARBA" id="ARBA00023125"/>
    </source>
</evidence>
<dbReference type="InterPro" id="IPR001650">
    <property type="entry name" value="Helicase_C-like"/>
</dbReference>
<dbReference type="GO" id="GO:0000724">
    <property type="term" value="P:double-strand break repair via homologous recombination"/>
    <property type="evidence" value="ECO:0007669"/>
    <property type="project" value="TreeGrafter"/>
</dbReference>
<evidence type="ECO:0000313" key="10">
    <source>
        <dbReference type="Proteomes" id="UP000772434"/>
    </source>
</evidence>
<proteinExistence type="inferred from homology"/>
<dbReference type="PANTHER" id="PTHR13710">
    <property type="entry name" value="DNA HELICASE RECQ FAMILY MEMBER"/>
    <property type="match status" value="1"/>
</dbReference>
<protein>
    <recommendedName>
        <fullName evidence="7">DNA 3'-5' helicase</fullName>
        <ecNumber evidence="7">5.6.2.4</ecNumber>
    </recommendedName>
</protein>
<dbReference type="GO" id="GO:0009378">
    <property type="term" value="F:four-way junction helicase activity"/>
    <property type="evidence" value="ECO:0007669"/>
    <property type="project" value="TreeGrafter"/>
</dbReference>
<evidence type="ECO:0000313" key="9">
    <source>
        <dbReference type="EMBL" id="KAF9077751.1"/>
    </source>
</evidence>
<gene>
    <name evidence="9" type="ORF">BDP27DRAFT_1208756</name>
</gene>
<dbReference type="PANTHER" id="PTHR13710:SF105">
    <property type="entry name" value="ATP-DEPENDENT DNA HELICASE Q1"/>
    <property type="match status" value="1"/>
</dbReference>
<feature type="domain" description="Helicase C-terminal" evidence="8">
    <location>
        <begin position="272"/>
        <end position="434"/>
    </location>
</feature>
<dbReference type="SMART" id="SM00487">
    <property type="entry name" value="DEXDc"/>
    <property type="match status" value="1"/>
</dbReference>
<evidence type="ECO:0000256" key="6">
    <source>
        <dbReference type="ARBA" id="ARBA00034617"/>
    </source>
</evidence>
<keyword evidence="10" id="KW-1185">Reference proteome</keyword>
<dbReference type="GO" id="GO:0005737">
    <property type="term" value="C:cytoplasm"/>
    <property type="evidence" value="ECO:0007669"/>
    <property type="project" value="TreeGrafter"/>
</dbReference>
<keyword evidence="4" id="KW-0238">DNA-binding</keyword>
<evidence type="ECO:0000256" key="7">
    <source>
        <dbReference type="ARBA" id="ARBA00034808"/>
    </source>
</evidence>
<evidence type="ECO:0000256" key="1">
    <source>
        <dbReference type="ARBA" id="ARBA00005446"/>
    </source>
</evidence>
<dbReference type="EMBL" id="JADNRY010000003">
    <property type="protein sequence ID" value="KAF9077751.1"/>
    <property type="molecule type" value="Genomic_DNA"/>
</dbReference>
<dbReference type="InterPro" id="IPR011545">
    <property type="entry name" value="DEAD/DEAH_box_helicase_dom"/>
</dbReference>
<evidence type="ECO:0000256" key="3">
    <source>
        <dbReference type="ARBA" id="ARBA00022840"/>
    </source>
</evidence>
<comment type="catalytic activity">
    <reaction evidence="6">
        <text>Couples ATP hydrolysis with the unwinding of duplex DNA by translocating in the 3'-5' direction.</text>
        <dbReference type="EC" id="5.6.2.4"/>
    </reaction>
</comment>
<dbReference type="GO" id="GO:0005694">
    <property type="term" value="C:chromosome"/>
    <property type="evidence" value="ECO:0007669"/>
    <property type="project" value="TreeGrafter"/>
</dbReference>
<dbReference type="GO" id="GO:0043138">
    <property type="term" value="F:3'-5' DNA helicase activity"/>
    <property type="evidence" value="ECO:0007669"/>
    <property type="project" value="UniProtKB-EC"/>
</dbReference>
<evidence type="ECO:0000256" key="2">
    <source>
        <dbReference type="ARBA" id="ARBA00022741"/>
    </source>
</evidence>
<keyword evidence="2" id="KW-0547">Nucleotide-binding</keyword>
<evidence type="ECO:0000259" key="8">
    <source>
        <dbReference type="PROSITE" id="PS51194"/>
    </source>
</evidence>
<accession>A0A9P5Q441</accession>
<dbReference type="InterPro" id="IPR014001">
    <property type="entry name" value="Helicase_ATP-bd"/>
</dbReference>
<name>A0A9P5Q441_9AGAR</name>
<organism evidence="9 10">
    <name type="scientific">Rhodocollybia butyracea</name>
    <dbReference type="NCBI Taxonomy" id="206335"/>
    <lineage>
        <taxon>Eukaryota</taxon>
        <taxon>Fungi</taxon>
        <taxon>Dikarya</taxon>
        <taxon>Basidiomycota</taxon>
        <taxon>Agaricomycotina</taxon>
        <taxon>Agaricomycetes</taxon>
        <taxon>Agaricomycetidae</taxon>
        <taxon>Agaricales</taxon>
        <taxon>Marasmiineae</taxon>
        <taxon>Omphalotaceae</taxon>
        <taxon>Rhodocollybia</taxon>
    </lineage>
</organism>
<dbReference type="SUPFAM" id="SSF52540">
    <property type="entry name" value="P-loop containing nucleoside triphosphate hydrolases"/>
    <property type="match status" value="1"/>
</dbReference>
<keyword evidence="9" id="KW-0378">Hydrolase</keyword>
<dbReference type="PROSITE" id="PS51194">
    <property type="entry name" value="HELICASE_CTER"/>
    <property type="match status" value="1"/>
</dbReference>